<dbReference type="InterPro" id="IPR000014">
    <property type="entry name" value="PAS"/>
</dbReference>
<keyword evidence="6" id="KW-0175">Coiled coil</keyword>
<keyword evidence="2" id="KW-1003">Cell membrane</keyword>
<dbReference type="PANTHER" id="PTHR44757">
    <property type="entry name" value="DIGUANYLATE CYCLASE DGCP"/>
    <property type="match status" value="1"/>
</dbReference>
<dbReference type="Pfam" id="PF00989">
    <property type="entry name" value="PAS"/>
    <property type="match status" value="1"/>
</dbReference>
<dbReference type="InterPro" id="IPR013655">
    <property type="entry name" value="PAS_fold_3"/>
</dbReference>
<dbReference type="Gene3D" id="6.10.340.10">
    <property type="match status" value="1"/>
</dbReference>
<dbReference type="NCBIfam" id="TIGR00229">
    <property type="entry name" value="sensory_box"/>
    <property type="match status" value="5"/>
</dbReference>
<dbReference type="InterPro" id="IPR013656">
    <property type="entry name" value="PAS_4"/>
</dbReference>
<evidence type="ECO:0000256" key="2">
    <source>
        <dbReference type="ARBA" id="ARBA00022475"/>
    </source>
</evidence>
<dbReference type="PANTHER" id="PTHR44757:SF2">
    <property type="entry name" value="BIOFILM ARCHITECTURE MAINTENANCE PROTEIN MBAA"/>
    <property type="match status" value="1"/>
</dbReference>
<dbReference type="Proteomes" id="UP001065613">
    <property type="component" value="Chromosome"/>
</dbReference>
<dbReference type="CDD" id="cd12913">
    <property type="entry name" value="PDC1_MCP_like"/>
    <property type="match status" value="1"/>
</dbReference>
<feature type="domain" description="PAS" evidence="8">
    <location>
        <begin position="1067"/>
        <end position="1138"/>
    </location>
</feature>
<dbReference type="EMBL" id="CP073041">
    <property type="protein sequence ID" value="UXE64148.1"/>
    <property type="molecule type" value="Genomic_DNA"/>
</dbReference>
<dbReference type="InterPro" id="IPR033479">
    <property type="entry name" value="dCache_1"/>
</dbReference>
<keyword evidence="5 7" id="KW-0472">Membrane</keyword>
<dbReference type="InterPro" id="IPR001610">
    <property type="entry name" value="PAC"/>
</dbReference>
<dbReference type="SMART" id="SM00086">
    <property type="entry name" value="PAC"/>
    <property type="match status" value="6"/>
</dbReference>
<dbReference type="CDD" id="cd01949">
    <property type="entry name" value="GGDEF"/>
    <property type="match status" value="1"/>
</dbReference>
<evidence type="ECO:0000259" key="9">
    <source>
        <dbReference type="PROSITE" id="PS50113"/>
    </source>
</evidence>
<dbReference type="GO" id="GO:0006355">
    <property type="term" value="P:regulation of DNA-templated transcription"/>
    <property type="evidence" value="ECO:0007669"/>
    <property type="project" value="InterPro"/>
</dbReference>
<dbReference type="Pfam" id="PF08448">
    <property type="entry name" value="PAS_4"/>
    <property type="match status" value="1"/>
</dbReference>
<feature type="domain" description="PAS" evidence="8">
    <location>
        <begin position="815"/>
        <end position="886"/>
    </location>
</feature>
<name>A0A977L267_9CYAN</name>
<evidence type="ECO:0000256" key="4">
    <source>
        <dbReference type="ARBA" id="ARBA00022989"/>
    </source>
</evidence>
<evidence type="ECO:0000256" key="3">
    <source>
        <dbReference type="ARBA" id="ARBA00022692"/>
    </source>
</evidence>
<sequence length="1396" mass="158348">MLILPFVVQIVGAVGLVGYFSYRSGQKAVEHLANDLMAEIGDRVNQHLDTYLGNAQKINQMNLEAVQAGVLDLNNFSALGKYFYRQKKSFDFAYVNFGSPDGGFIGSGNGENNILEIAEISRSNPNVLRSYAVNQTGDRQKLLGTEANPQTNNRAWYLDAVKTGKPIWSNVYTWADLPDHISLSASTPVYNAQKQLQGVLGIDLELSQISYFLQTLNRHTSGKIFILERSGLMIASSDKDASISLVNGKAQRQSALTSPNPIIRDLTQGLIQKFGSLKTIPASAFTSSQLLRLPELPHFWVRISPYQDRYGLDWLVVTVVPEAHFMKEIQSNRERTLLLSGLTLVATTLIGVVTARWITHPIQRLSRASQALAQGDWQKPLPEDSAIAELKSLSVSFNQMSAQMRRSFEEVENALQDSRAMYQKVVQTQADFVLRSSPDTTITFANEALCKALGRPLEEVIGLKWIDFADANDLESIHHQLLTLTPAHPSFIAENRDLRTDGQIGWTQWMNQGIFNEQGQLIEIQSAGRDITTLKQIEQELRASEERFQKIADSSPGVIYILIQGVDGSMRFEYLNSAVVNIHEISVEAALADANLCLQQIHPDDVASYQQTIIDYLANVSDYVDNKLPLNNELRFITPSGQVKWLQINCRPEYRDNGELAWYGIVLDISDRKYAEIQLRESQRFIEQITEATPTLLYIYDHIEERNVYANRSVAEVLGYSSTEIQAMGADLFNIISHPDDLPKLYDALQKIRNLKHDEVVELDYRVRDAQGEWHWLLSRYLVFSRTEEGRVWQTLGTAQDISDRKRAEMETAKMQNFLNSIIENIPNMVFVKDAETLRFLRLNTAGEKLLGYSREELLGKNDFDFFPPEEATFFNAKDKEVLAQTSIVDIPQETIQTKHQGIRILHTKKIPILDESGQPQYLLGISEDITEQMESEYRLRQIARHLPGVIYQFRMRVDGSFHFPYASEGIQLIYGVTPQEVQEDATPVLSVLHPDDLERVYQSILDSAANLAPWHCEYRVRFDDGRVIWVIGYATPQRILDGSTVWYGYIKDISDHKQAEIALRESEEKFSTIFQTSPDPVWIAHLESGRLIDINTSLCQLLGKTRQEILGHTCIELSIWDNLENLHRLKQQLIQQGIVQNFEIIIRTATEERKTVLISAALTWLNGDDCVISMMKDISDRKEAEILLIAAKEQAEAAEAKLKKTQIKLVRSNQVLLKLINKDPLTKIANRRCFNIHIRQEWKRLYREQHPLSLLLFDVDYFKYYNDLYGHPKGDTCLIKIAQTVRNTLKRPADLVARVGGEEFCVILPNTDLAGASTVAEKIHLAIKTLAIPHQGSKLEDSDIRVVTISLGIRTQIPTPESSIKLLIEEADQALLEAKRLGRNQSVIFSTHIRT</sequence>
<dbReference type="PROSITE" id="PS50885">
    <property type="entry name" value="HAMP"/>
    <property type="match status" value="1"/>
</dbReference>
<dbReference type="SMART" id="SM00267">
    <property type="entry name" value="GGDEF"/>
    <property type="match status" value="1"/>
</dbReference>
<dbReference type="Pfam" id="PF08447">
    <property type="entry name" value="PAS_3"/>
    <property type="match status" value="3"/>
</dbReference>
<dbReference type="CDD" id="cd06225">
    <property type="entry name" value="HAMP"/>
    <property type="match status" value="1"/>
</dbReference>
<dbReference type="InterPro" id="IPR035965">
    <property type="entry name" value="PAS-like_dom_sf"/>
</dbReference>
<dbReference type="Gene3D" id="3.30.450.20">
    <property type="entry name" value="PAS domain"/>
    <property type="match status" value="7"/>
</dbReference>
<dbReference type="SUPFAM" id="SSF158472">
    <property type="entry name" value="HAMP domain-like"/>
    <property type="match status" value="1"/>
</dbReference>
<dbReference type="SUPFAM" id="SSF55785">
    <property type="entry name" value="PYP-like sensor domain (PAS domain)"/>
    <property type="match status" value="6"/>
</dbReference>
<evidence type="ECO:0000256" key="6">
    <source>
        <dbReference type="SAM" id="Coils"/>
    </source>
</evidence>
<feature type="domain" description="GGDEF" evidence="11">
    <location>
        <begin position="1251"/>
        <end position="1392"/>
    </location>
</feature>
<dbReference type="Pfam" id="PF13426">
    <property type="entry name" value="PAS_9"/>
    <property type="match status" value="1"/>
</dbReference>
<dbReference type="SUPFAM" id="SSF55073">
    <property type="entry name" value="Nucleotide cyclase"/>
    <property type="match status" value="1"/>
</dbReference>
<feature type="domain" description="PAS" evidence="8">
    <location>
        <begin position="936"/>
        <end position="1013"/>
    </location>
</feature>
<accession>A0A977L267</accession>
<dbReference type="InterPro" id="IPR000700">
    <property type="entry name" value="PAS-assoc_C"/>
</dbReference>
<keyword evidence="3 7" id="KW-0812">Transmembrane</keyword>
<protein>
    <submittedName>
        <fullName evidence="12">PAS domain S-box protein</fullName>
    </submittedName>
</protein>
<dbReference type="InterPro" id="IPR043128">
    <property type="entry name" value="Rev_trsase/Diguanyl_cyclase"/>
</dbReference>
<evidence type="ECO:0000259" key="8">
    <source>
        <dbReference type="PROSITE" id="PS50112"/>
    </source>
</evidence>
<dbReference type="Pfam" id="PF00990">
    <property type="entry name" value="GGDEF"/>
    <property type="match status" value="1"/>
</dbReference>
<dbReference type="GO" id="GO:0005886">
    <property type="term" value="C:plasma membrane"/>
    <property type="evidence" value="ECO:0007669"/>
    <property type="project" value="UniProtKB-SubCell"/>
</dbReference>
<gene>
    <name evidence="12" type="ORF">KA717_17500</name>
</gene>
<proteinExistence type="predicted"/>
<feature type="transmembrane region" description="Helical" evidence="7">
    <location>
        <begin position="336"/>
        <end position="358"/>
    </location>
</feature>
<dbReference type="InterPro" id="IPR029787">
    <property type="entry name" value="Nucleotide_cyclase"/>
</dbReference>
<evidence type="ECO:0000259" key="11">
    <source>
        <dbReference type="PROSITE" id="PS50887"/>
    </source>
</evidence>
<feature type="coiled-coil region" evidence="6">
    <location>
        <begin position="1182"/>
        <end position="1216"/>
    </location>
</feature>
<feature type="domain" description="HAMP" evidence="10">
    <location>
        <begin position="356"/>
        <end position="409"/>
    </location>
</feature>
<organism evidence="12">
    <name type="scientific">Woronichinia naegeliana WA131</name>
    <dbReference type="NCBI Taxonomy" id="2824559"/>
    <lineage>
        <taxon>Bacteria</taxon>
        <taxon>Bacillati</taxon>
        <taxon>Cyanobacteriota</taxon>
        <taxon>Cyanophyceae</taxon>
        <taxon>Synechococcales</taxon>
        <taxon>Coelosphaeriaceae</taxon>
        <taxon>Woronichinia</taxon>
    </lineage>
</organism>
<dbReference type="PROSITE" id="PS50112">
    <property type="entry name" value="PAS"/>
    <property type="match status" value="5"/>
</dbReference>
<dbReference type="Pfam" id="PF00672">
    <property type="entry name" value="HAMP"/>
    <property type="match status" value="1"/>
</dbReference>
<dbReference type="SMART" id="SM00304">
    <property type="entry name" value="HAMP"/>
    <property type="match status" value="1"/>
</dbReference>
<feature type="transmembrane region" description="Helical" evidence="7">
    <location>
        <begin position="6"/>
        <end position="22"/>
    </location>
</feature>
<dbReference type="SMART" id="SM00091">
    <property type="entry name" value="PAS"/>
    <property type="match status" value="6"/>
</dbReference>
<reference evidence="12" key="1">
    <citation type="submission" date="2021-04" db="EMBL/GenBank/DDBJ databases">
        <title>Genome sequence of Woronichinia naegeliana from Washington state freshwater lake bloom.</title>
        <authorList>
            <person name="Dreher T.W."/>
        </authorList>
    </citation>
    <scope>NUCLEOTIDE SEQUENCE</scope>
    <source>
        <strain evidence="12">WA131</strain>
    </source>
</reference>
<dbReference type="Gene3D" id="3.30.70.270">
    <property type="match status" value="1"/>
</dbReference>
<feature type="domain" description="PAC" evidence="9">
    <location>
        <begin position="889"/>
        <end position="942"/>
    </location>
</feature>
<dbReference type="KEGG" id="wna:KA717_17500"/>
<feature type="domain" description="PAC" evidence="9">
    <location>
        <begin position="491"/>
        <end position="543"/>
    </location>
</feature>
<dbReference type="Pfam" id="PF02743">
    <property type="entry name" value="dCache_1"/>
    <property type="match status" value="1"/>
</dbReference>
<dbReference type="FunFam" id="3.30.70.270:FF:000001">
    <property type="entry name" value="Diguanylate cyclase domain protein"/>
    <property type="match status" value="1"/>
</dbReference>
<feature type="domain" description="PAC" evidence="9">
    <location>
        <begin position="761"/>
        <end position="814"/>
    </location>
</feature>
<dbReference type="InterPro" id="IPR013767">
    <property type="entry name" value="PAS_fold"/>
</dbReference>
<dbReference type="PROSITE" id="PS50887">
    <property type="entry name" value="GGDEF"/>
    <property type="match status" value="1"/>
</dbReference>
<evidence type="ECO:0000256" key="7">
    <source>
        <dbReference type="SAM" id="Phobius"/>
    </source>
</evidence>
<dbReference type="CDD" id="cd00130">
    <property type="entry name" value="PAS"/>
    <property type="match status" value="5"/>
</dbReference>
<dbReference type="PROSITE" id="PS50113">
    <property type="entry name" value="PAC"/>
    <property type="match status" value="5"/>
</dbReference>
<feature type="domain" description="PAC" evidence="9">
    <location>
        <begin position="1015"/>
        <end position="1066"/>
    </location>
</feature>
<dbReference type="FunFam" id="3.30.450.20:FF:000099">
    <property type="entry name" value="Sensory box sensor histidine kinase"/>
    <property type="match status" value="1"/>
</dbReference>
<dbReference type="InterPro" id="IPR052155">
    <property type="entry name" value="Biofilm_reg_signaling"/>
</dbReference>
<evidence type="ECO:0000259" key="10">
    <source>
        <dbReference type="PROSITE" id="PS50885"/>
    </source>
</evidence>
<comment type="subcellular location">
    <subcellularLocation>
        <location evidence="1">Cell membrane</location>
        <topology evidence="1">Multi-pass membrane protein</topology>
    </subcellularLocation>
</comment>
<feature type="domain" description="PAS" evidence="8">
    <location>
        <begin position="418"/>
        <end position="481"/>
    </location>
</feature>
<dbReference type="InterPro" id="IPR003660">
    <property type="entry name" value="HAMP_dom"/>
</dbReference>
<evidence type="ECO:0000313" key="12">
    <source>
        <dbReference type="EMBL" id="UXE64148.1"/>
    </source>
</evidence>
<feature type="domain" description="PAC" evidence="9">
    <location>
        <begin position="630"/>
        <end position="681"/>
    </location>
</feature>
<evidence type="ECO:0000256" key="1">
    <source>
        <dbReference type="ARBA" id="ARBA00004651"/>
    </source>
</evidence>
<evidence type="ECO:0000256" key="5">
    <source>
        <dbReference type="ARBA" id="ARBA00023136"/>
    </source>
</evidence>
<keyword evidence="4 7" id="KW-1133">Transmembrane helix</keyword>
<dbReference type="InterPro" id="IPR000160">
    <property type="entry name" value="GGDEF_dom"/>
</dbReference>
<dbReference type="NCBIfam" id="TIGR00254">
    <property type="entry name" value="GGDEF"/>
    <property type="match status" value="1"/>
</dbReference>
<dbReference type="GO" id="GO:0007165">
    <property type="term" value="P:signal transduction"/>
    <property type="evidence" value="ECO:0007669"/>
    <property type="project" value="InterPro"/>
</dbReference>
<feature type="domain" description="PAS" evidence="8">
    <location>
        <begin position="682"/>
        <end position="756"/>
    </location>
</feature>